<protein>
    <submittedName>
        <fullName evidence="1">Uncharacterized protein</fullName>
    </submittedName>
</protein>
<evidence type="ECO:0000313" key="2">
    <source>
        <dbReference type="Proteomes" id="UP000228743"/>
    </source>
</evidence>
<name>A0A2M7W0A9_9BACT</name>
<accession>A0A2M7W0A9</accession>
<gene>
    <name evidence="1" type="ORF">COX68_00425</name>
</gene>
<dbReference type="Proteomes" id="UP000228743">
    <property type="component" value="Unassembled WGS sequence"/>
</dbReference>
<comment type="caution">
    <text evidence="1">The sequence shown here is derived from an EMBL/GenBank/DDBJ whole genome shotgun (WGS) entry which is preliminary data.</text>
</comment>
<dbReference type="EMBL" id="PFPX01000008">
    <property type="protein sequence ID" value="PJA10444.1"/>
    <property type="molecule type" value="Genomic_DNA"/>
</dbReference>
<organism evidence="1 2">
    <name type="scientific">Candidatus Falkowbacteria bacterium CG_4_10_14_0_2_um_filter_41_15</name>
    <dbReference type="NCBI Taxonomy" id="1974554"/>
    <lineage>
        <taxon>Bacteria</taxon>
        <taxon>Candidatus Falkowiibacteriota</taxon>
    </lineage>
</organism>
<proteinExistence type="predicted"/>
<reference evidence="2" key="1">
    <citation type="submission" date="2017-09" db="EMBL/GenBank/DDBJ databases">
        <title>Depth-based differentiation of microbial function through sediment-hosted aquifers and enrichment of novel symbionts in the deep terrestrial subsurface.</title>
        <authorList>
            <person name="Probst A.J."/>
            <person name="Ladd B."/>
            <person name="Jarett J.K."/>
            <person name="Geller-Mcgrath D.E."/>
            <person name="Sieber C.M.K."/>
            <person name="Emerson J.B."/>
            <person name="Anantharaman K."/>
            <person name="Thomas B.C."/>
            <person name="Malmstrom R."/>
            <person name="Stieglmeier M."/>
            <person name="Klingl A."/>
            <person name="Woyke T."/>
            <person name="Ryan C.M."/>
            <person name="Banfield J.F."/>
        </authorList>
    </citation>
    <scope>NUCLEOTIDE SEQUENCE [LARGE SCALE GENOMIC DNA]</scope>
</reference>
<evidence type="ECO:0000313" key="1">
    <source>
        <dbReference type="EMBL" id="PJA10444.1"/>
    </source>
</evidence>
<sequence>MKFEGVSKKLGQKALNNIESNKPGKGAGDFLVEETELDPQTGEAKPIKGKIVNAKKELLEESLNVKNLN</sequence>
<dbReference type="AlphaFoldDB" id="A0A2M7W0A9"/>